<evidence type="ECO:0000313" key="3">
    <source>
        <dbReference type="Proteomes" id="UP001519460"/>
    </source>
</evidence>
<proteinExistence type="predicted"/>
<sequence>SSLKRASENDEEEKPESCLPYRYFLALLGAVGLLPVVGSRKTFAIILTYISSGSADPATQDVIFSD</sequence>
<keyword evidence="3" id="KW-1185">Reference proteome</keyword>
<feature type="non-terminal residue" evidence="2">
    <location>
        <position position="1"/>
    </location>
</feature>
<organism evidence="2 3">
    <name type="scientific">Batillaria attramentaria</name>
    <dbReference type="NCBI Taxonomy" id="370345"/>
    <lineage>
        <taxon>Eukaryota</taxon>
        <taxon>Metazoa</taxon>
        <taxon>Spiralia</taxon>
        <taxon>Lophotrochozoa</taxon>
        <taxon>Mollusca</taxon>
        <taxon>Gastropoda</taxon>
        <taxon>Caenogastropoda</taxon>
        <taxon>Sorbeoconcha</taxon>
        <taxon>Cerithioidea</taxon>
        <taxon>Batillariidae</taxon>
        <taxon>Batillaria</taxon>
    </lineage>
</organism>
<evidence type="ECO:0000313" key="2">
    <source>
        <dbReference type="EMBL" id="KAK7491556.1"/>
    </source>
</evidence>
<evidence type="ECO:0000256" key="1">
    <source>
        <dbReference type="SAM" id="Phobius"/>
    </source>
</evidence>
<keyword evidence="1" id="KW-0472">Membrane</keyword>
<reference evidence="2 3" key="1">
    <citation type="journal article" date="2023" name="Sci. Data">
        <title>Genome assembly of the Korean intertidal mud-creeper Batillaria attramentaria.</title>
        <authorList>
            <person name="Patra A.K."/>
            <person name="Ho P.T."/>
            <person name="Jun S."/>
            <person name="Lee S.J."/>
            <person name="Kim Y."/>
            <person name="Won Y.J."/>
        </authorList>
    </citation>
    <scope>NUCLEOTIDE SEQUENCE [LARGE SCALE GENOMIC DNA]</scope>
    <source>
        <strain evidence="2">Wonlab-2016</strain>
    </source>
</reference>
<dbReference type="EMBL" id="JACVVK020000113">
    <property type="protein sequence ID" value="KAK7491556.1"/>
    <property type="molecule type" value="Genomic_DNA"/>
</dbReference>
<dbReference type="AlphaFoldDB" id="A0ABD0KWY9"/>
<protein>
    <submittedName>
        <fullName evidence="2">Uncharacterized protein</fullName>
    </submittedName>
</protein>
<accession>A0ABD0KWY9</accession>
<feature type="non-terminal residue" evidence="2">
    <location>
        <position position="66"/>
    </location>
</feature>
<keyword evidence="1" id="KW-1133">Transmembrane helix</keyword>
<name>A0ABD0KWY9_9CAEN</name>
<keyword evidence="1" id="KW-0812">Transmembrane</keyword>
<comment type="caution">
    <text evidence="2">The sequence shown here is derived from an EMBL/GenBank/DDBJ whole genome shotgun (WGS) entry which is preliminary data.</text>
</comment>
<gene>
    <name evidence="2" type="ORF">BaRGS_00017195</name>
</gene>
<feature type="transmembrane region" description="Helical" evidence="1">
    <location>
        <begin position="20"/>
        <end position="37"/>
    </location>
</feature>
<dbReference type="Proteomes" id="UP001519460">
    <property type="component" value="Unassembled WGS sequence"/>
</dbReference>